<dbReference type="GO" id="GO:0003676">
    <property type="term" value="F:nucleic acid binding"/>
    <property type="evidence" value="ECO:0007669"/>
    <property type="project" value="InterPro"/>
</dbReference>
<dbReference type="InterPro" id="IPR036236">
    <property type="entry name" value="Znf_C2H2_sf"/>
</dbReference>
<evidence type="ECO:0000259" key="5">
    <source>
        <dbReference type="PROSITE" id="PS50174"/>
    </source>
</evidence>
<dbReference type="PRINTS" id="PR01217">
    <property type="entry name" value="PRICHEXTENSN"/>
</dbReference>
<evidence type="ECO:0000256" key="2">
    <source>
        <dbReference type="ARBA" id="ARBA00022771"/>
    </source>
</evidence>
<reference evidence="6 7" key="1">
    <citation type="submission" date="2014-04" db="EMBL/GenBank/DDBJ databases">
        <title>Evolutionary Origins and Diversification of the Mycorrhizal Mutualists.</title>
        <authorList>
            <consortium name="DOE Joint Genome Institute"/>
            <consortium name="Mycorrhizal Genomics Consortium"/>
            <person name="Kohler A."/>
            <person name="Kuo A."/>
            <person name="Nagy L.G."/>
            <person name="Floudas D."/>
            <person name="Copeland A."/>
            <person name="Barry K.W."/>
            <person name="Cichocki N."/>
            <person name="Veneault-Fourrey C."/>
            <person name="LaButti K."/>
            <person name="Lindquist E.A."/>
            <person name="Lipzen A."/>
            <person name="Lundell T."/>
            <person name="Morin E."/>
            <person name="Murat C."/>
            <person name="Riley R."/>
            <person name="Ohm R."/>
            <person name="Sun H."/>
            <person name="Tunlid A."/>
            <person name="Henrissat B."/>
            <person name="Grigoriev I.V."/>
            <person name="Hibbett D.S."/>
            <person name="Martin F."/>
        </authorList>
    </citation>
    <scope>NUCLEOTIDE SEQUENCE [LARGE SCALE GENOMIC DNA]</scope>
    <source>
        <strain evidence="6 7">Koide BX008</strain>
    </source>
</reference>
<dbReference type="SUPFAM" id="SSF57667">
    <property type="entry name" value="beta-beta-alpha zinc fingers"/>
    <property type="match status" value="1"/>
</dbReference>
<feature type="compositionally biased region" description="Basic and acidic residues" evidence="4">
    <location>
        <begin position="15"/>
        <end position="28"/>
    </location>
</feature>
<evidence type="ECO:0000256" key="4">
    <source>
        <dbReference type="SAM" id="MobiDB-lite"/>
    </source>
</evidence>
<dbReference type="SMART" id="SM00443">
    <property type="entry name" value="G_patch"/>
    <property type="match status" value="1"/>
</dbReference>
<evidence type="ECO:0000313" key="6">
    <source>
        <dbReference type="EMBL" id="KIL71050.1"/>
    </source>
</evidence>
<dbReference type="InParanoid" id="A0A0C2T568"/>
<dbReference type="Proteomes" id="UP000054549">
    <property type="component" value="Unassembled WGS sequence"/>
</dbReference>
<feature type="region of interest" description="Disordered" evidence="4">
    <location>
        <begin position="310"/>
        <end position="446"/>
    </location>
</feature>
<dbReference type="EMBL" id="KN818223">
    <property type="protein sequence ID" value="KIL71050.1"/>
    <property type="molecule type" value="Genomic_DNA"/>
</dbReference>
<dbReference type="InterPro" id="IPR000467">
    <property type="entry name" value="G_patch_dom"/>
</dbReference>
<accession>A0A0C2T568</accession>
<keyword evidence="7" id="KW-1185">Reference proteome</keyword>
<proteinExistence type="predicted"/>
<dbReference type="PROSITE" id="PS50174">
    <property type="entry name" value="G_PATCH"/>
    <property type="match status" value="1"/>
</dbReference>
<evidence type="ECO:0000313" key="7">
    <source>
        <dbReference type="Proteomes" id="UP000054549"/>
    </source>
</evidence>
<evidence type="ECO:0000256" key="3">
    <source>
        <dbReference type="ARBA" id="ARBA00022833"/>
    </source>
</evidence>
<evidence type="ECO:0000256" key="1">
    <source>
        <dbReference type="ARBA" id="ARBA00022723"/>
    </source>
</evidence>
<dbReference type="PANTHER" id="PTHR47251:SF1">
    <property type="entry name" value="FINGER DOMAIN PROTEIN, PUTATIVE (AFU_ORTHOLOGUE AFUA_3G04180)-RELATED"/>
    <property type="match status" value="1"/>
</dbReference>
<sequence length="446" mass="48606">MSTSMIARWNALPMAREDHTLKRPRPDDEDHEMAMVSNADDDDDISLVSRSPSPGLMNVDASEPSSISTYDAYHPGVEREVITVDTRIKSTNKGFAMLAKLGWIEGQPLGLSTEGRVDPIPFYIKNDLTGLGKTSQDFRMIETTVAQRRGLDSERQHKETEEQRRVREEIVARRTALQSEISSTLRPFYCALCDKQFKTVTQYDEHTNSYAHHHKARLKDMQANARIVPKEEVGKRKEKERKREEKELRKIAAANGVKMSKPAVTGAAAIATTSTATAAIIEPSASADTTASNKSSGWVSLSASSSAASQGFKQSRWSTVSGPLPPTTNPTPTPLSGAPAPPTPHPPSPPSDAPPPPPTSGWQKVSSSSEPPRPSAPAFRTGGWTTLDPAAVPVSPFPPLAARSRPSSPRPDTPQNQTYIAKPAPIPAAQPMRSGWQQFKSQPKRR</sequence>
<dbReference type="HOGENOM" id="CLU_032847_1_0_1"/>
<name>A0A0C2T568_AMAMK</name>
<dbReference type="InterPro" id="IPR013087">
    <property type="entry name" value="Znf_C2H2_type"/>
</dbReference>
<dbReference type="Pfam" id="PF12171">
    <property type="entry name" value="zf-C2H2_jaz"/>
    <property type="match status" value="1"/>
</dbReference>
<dbReference type="PANTHER" id="PTHR47251">
    <property type="entry name" value="FINGER DOMAIN PROTEIN, PUTATIVE (AFU_ORTHOLOGUE AFUA_3G04180)-RELATED"/>
    <property type="match status" value="1"/>
</dbReference>
<dbReference type="InterPro" id="IPR022755">
    <property type="entry name" value="Znf_C2H2_jaz"/>
</dbReference>
<feature type="compositionally biased region" description="Pro residues" evidence="4">
    <location>
        <begin position="323"/>
        <end position="359"/>
    </location>
</feature>
<feature type="domain" description="G-patch" evidence="5">
    <location>
        <begin position="90"/>
        <end position="136"/>
    </location>
</feature>
<keyword evidence="2" id="KW-0863">Zinc-finger</keyword>
<feature type="compositionally biased region" description="Low complexity" evidence="4">
    <location>
        <begin position="420"/>
        <end position="431"/>
    </location>
</feature>
<feature type="compositionally biased region" description="Polar residues" evidence="4">
    <location>
        <begin position="435"/>
        <end position="446"/>
    </location>
</feature>
<organism evidence="6 7">
    <name type="scientific">Amanita muscaria (strain Koide BX008)</name>
    <dbReference type="NCBI Taxonomy" id="946122"/>
    <lineage>
        <taxon>Eukaryota</taxon>
        <taxon>Fungi</taxon>
        <taxon>Dikarya</taxon>
        <taxon>Basidiomycota</taxon>
        <taxon>Agaricomycotina</taxon>
        <taxon>Agaricomycetes</taxon>
        <taxon>Agaricomycetidae</taxon>
        <taxon>Agaricales</taxon>
        <taxon>Pluteineae</taxon>
        <taxon>Amanitaceae</taxon>
        <taxon>Amanita</taxon>
    </lineage>
</organism>
<feature type="compositionally biased region" description="Polar residues" evidence="4">
    <location>
        <begin position="311"/>
        <end position="321"/>
    </location>
</feature>
<dbReference type="OrthoDB" id="4822at2759"/>
<dbReference type="AlphaFoldDB" id="A0A0C2T568"/>
<dbReference type="PROSITE" id="PS00028">
    <property type="entry name" value="ZINC_FINGER_C2H2_1"/>
    <property type="match status" value="1"/>
</dbReference>
<keyword evidence="3" id="KW-0862">Zinc</keyword>
<protein>
    <recommendedName>
        <fullName evidence="5">G-patch domain-containing protein</fullName>
    </recommendedName>
</protein>
<dbReference type="Pfam" id="PF01585">
    <property type="entry name" value="G-patch"/>
    <property type="match status" value="1"/>
</dbReference>
<gene>
    <name evidence="6" type="ORF">M378DRAFT_1037209</name>
</gene>
<feature type="region of interest" description="Disordered" evidence="4">
    <location>
        <begin position="15"/>
        <end position="45"/>
    </location>
</feature>
<dbReference type="GO" id="GO:0008270">
    <property type="term" value="F:zinc ion binding"/>
    <property type="evidence" value="ECO:0007669"/>
    <property type="project" value="UniProtKB-KW"/>
</dbReference>
<keyword evidence="1" id="KW-0479">Metal-binding</keyword>
<dbReference type="STRING" id="946122.A0A0C2T568"/>